<dbReference type="AlphaFoldDB" id="A0A1D8GLE2"/>
<dbReference type="Gene3D" id="2.60.40.1180">
    <property type="entry name" value="Golgi alpha-mannosidase II"/>
    <property type="match status" value="1"/>
</dbReference>
<dbReference type="CDD" id="cd11338">
    <property type="entry name" value="AmyAc_CMD"/>
    <property type="match status" value="1"/>
</dbReference>
<dbReference type="InterPro" id="IPR013783">
    <property type="entry name" value="Ig-like_fold"/>
</dbReference>
<accession>A0A1D8GLE2</accession>
<dbReference type="InterPro" id="IPR006047">
    <property type="entry name" value="GH13_cat_dom"/>
</dbReference>
<evidence type="ECO:0000256" key="1">
    <source>
        <dbReference type="ARBA" id="ARBA00008061"/>
    </source>
</evidence>
<reference evidence="5 6" key="1">
    <citation type="submission" date="2016-09" db="EMBL/GenBank/DDBJ databases">
        <title>Genomic analysis reveals versatility of anaerobic energy metabolism of Geosporobacter ferrireducens IRF9 of phylum Firmicutes.</title>
        <authorList>
            <person name="Kim S.-J."/>
        </authorList>
    </citation>
    <scope>NUCLEOTIDE SEQUENCE [LARGE SCALE GENOMIC DNA]</scope>
    <source>
        <strain evidence="5 6">IRF9</strain>
    </source>
</reference>
<organism evidence="5 6">
    <name type="scientific">Geosporobacter ferrireducens</name>
    <dbReference type="NCBI Taxonomy" id="1424294"/>
    <lineage>
        <taxon>Bacteria</taxon>
        <taxon>Bacillati</taxon>
        <taxon>Bacillota</taxon>
        <taxon>Clostridia</taxon>
        <taxon>Peptostreptococcales</taxon>
        <taxon>Thermotaleaceae</taxon>
        <taxon>Geosporobacter</taxon>
    </lineage>
</organism>
<dbReference type="Gene3D" id="3.90.400.10">
    <property type="entry name" value="Oligo-1,6-glucosidase, Domain 2"/>
    <property type="match status" value="1"/>
</dbReference>
<dbReference type="Gene3D" id="2.60.40.10">
    <property type="entry name" value="Immunoglobulins"/>
    <property type="match status" value="1"/>
</dbReference>
<dbReference type="PANTHER" id="PTHR10357">
    <property type="entry name" value="ALPHA-AMYLASE FAMILY MEMBER"/>
    <property type="match status" value="1"/>
</dbReference>
<evidence type="ECO:0000256" key="3">
    <source>
        <dbReference type="ARBA" id="ARBA00023295"/>
    </source>
</evidence>
<keyword evidence="2" id="KW-0378">Hydrolase</keyword>
<sequence>MNSLCIDWIYHNSHEKIYRTPFGALPCSARVSLRIKIASEVPPDTVFLRLWNEEEKEKLYPMSLLENQRMDRIYHAEIETPQTPKLIWYFFIIHFQNQTYFYGNNASQSGGAGEIYTHEPPSYQITVFQPNTRTPDWFKSSVMYQVYVDRFFPHHPDGITYEPAPKNFFRREWSELPEYERDPDTHRVIRYDYFGGNLQGLIAKLPYLHELGIGVLYLNPIFEAHSNHKYDTADYHRIDPMYGDQDTFQRLCAEGKKLGILVILDGVFSHTGSNSIYFNREGTYSSLGAYQSTDSPYYSWYHFDHHPGSYDCWWGIDTMPNVDETNSLYQDFILYQENSVIKHWMKLGAKGWRLDVADELPDSFIKSLRAVMHTIDDDSVLIGEIWEDASNKTSYGELREYLLGEELDSPTNYPFRKILLDFFLERIDAEEMHMQLIQLYENYPLHHFYAAMNLIGSHDVPRVLTLLGEAPEQQTLSKKDQKNYQLSASQRELAIKRLKLLSLMQMCFPGVPCIYYGDEIGLEGYSDPYNRAPYPWGKENLELLSWYKAIIALRNQHAALQTGSWHTAYARDDVYGLVRQITGNQDVFGQVKQNGTFLLFINRSTDQQRDIEVDIRSWCNNALISLLDNQKEFFINEGILRLTLNPLEAKIMLQR</sequence>
<dbReference type="KEGG" id="gfe:Gferi_20625"/>
<dbReference type="Proteomes" id="UP000095743">
    <property type="component" value="Chromosome"/>
</dbReference>
<name>A0A1D8GLE2_9FIRM</name>
<dbReference type="InterPro" id="IPR045857">
    <property type="entry name" value="O16G_dom_2"/>
</dbReference>
<dbReference type="InterPro" id="IPR004185">
    <property type="entry name" value="Glyco_hydro_13_lg-like_dom"/>
</dbReference>
<evidence type="ECO:0000313" key="6">
    <source>
        <dbReference type="Proteomes" id="UP000095743"/>
    </source>
</evidence>
<dbReference type="EMBL" id="CP017269">
    <property type="protein sequence ID" value="AOT71727.1"/>
    <property type="molecule type" value="Genomic_DNA"/>
</dbReference>
<dbReference type="InterPro" id="IPR014756">
    <property type="entry name" value="Ig_E-set"/>
</dbReference>
<dbReference type="GO" id="GO:0005975">
    <property type="term" value="P:carbohydrate metabolic process"/>
    <property type="evidence" value="ECO:0007669"/>
    <property type="project" value="InterPro"/>
</dbReference>
<feature type="domain" description="Glycosyl hydrolase family 13 catalytic" evidence="4">
    <location>
        <begin position="145"/>
        <end position="554"/>
    </location>
</feature>
<dbReference type="STRING" id="1424294.Gferi_20625"/>
<dbReference type="SUPFAM" id="SSF81296">
    <property type="entry name" value="E set domains"/>
    <property type="match status" value="1"/>
</dbReference>
<dbReference type="CDD" id="cd02857">
    <property type="entry name" value="E_set_CDase_PDE_N"/>
    <property type="match status" value="1"/>
</dbReference>
<protein>
    <submittedName>
        <fullName evidence="5">Alpha-glycosidase</fullName>
    </submittedName>
</protein>
<dbReference type="Gene3D" id="3.20.20.80">
    <property type="entry name" value="Glycosidases"/>
    <property type="match status" value="1"/>
</dbReference>
<dbReference type="SMART" id="SM00642">
    <property type="entry name" value="Aamy"/>
    <property type="match status" value="1"/>
</dbReference>
<dbReference type="Pfam" id="PF00128">
    <property type="entry name" value="Alpha-amylase"/>
    <property type="match status" value="1"/>
</dbReference>
<gene>
    <name evidence="5" type="ORF">Gferi_20625</name>
</gene>
<comment type="similarity">
    <text evidence="1">Belongs to the glycosyl hydrolase 13 family.</text>
</comment>
<dbReference type="InterPro" id="IPR013780">
    <property type="entry name" value="Glyco_hydro_b"/>
</dbReference>
<evidence type="ECO:0000259" key="4">
    <source>
        <dbReference type="SMART" id="SM00642"/>
    </source>
</evidence>
<proteinExistence type="inferred from homology"/>
<dbReference type="PANTHER" id="PTHR10357:SF210">
    <property type="entry name" value="MALTODEXTRIN GLUCOSIDASE"/>
    <property type="match status" value="1"/>
</dbReference>
<evidence type="ECO:0000313" key="5">
    <source>
        <dbReference type="EMBL" id="AOT71727.1"/>
    </source>
</evidence>
<dbReference type="SUPFAM" id="SSF51445">
    <property type="entry name" value="(Trans)glycosidases"/>
    <property type="match status" value="1"/>
</dbReference>
<dbReference type="InterPro" id="IPR017853">
    <property type="entry name" value="GH"/>
</dbReference>
<keyword evidence="3 5" id="KW-0326">Glycosidase</keyword>
<evidence type="ECO:0000256" key="2">
    <source>
        <dbReference type="ARBA" id="ARBA00022801"/>
    </source>
</evidence>
<dbReference type="GO" id="GO:0004553">
    <property type="term" value="F:hydrolase activity, hydrolyzing O-glycosyl compounds"/>
    <property type="evidence" value="ECO:0007669"/>
    <property type="project" value="InterPro"/>
</dbReference>
<keyword evidence="6" id="KW-1185">Reference proteome</keyword>